<proteinExistence type="predicted"/>
<evidence type="ECO:0000313" key="4">
    <source>
        <dbReference type="Proteomes" id="UP001501666"/>
    </source>
</evidence>
<keyword evidence="2" id="KW-1133">Transmembrane helix</keyword>
<keyword evidence="2" id="KW-0472">Membrane</keyword>
<feature type="region of interest" description="Disordered" evidence="1">
    <location>
        <begin position="157"/>
        <end position="189"/>
    </location>
</feature>
<organism evidence="3 4">
    <name type="scientific">Nonomuraea recticatena</name>
    <dbReference type="NCBI Taxonomy" id="46178"/>
    <lineage>
        <taxon>Bacteria</taxon>
        <taxon>Bacillati</taxon>
        <taxon>Actinomycetota</taxon>
        <taxon>Actinomycetes</taxon>
        <taxon>Streptosporangiales</taxon>
        <taxon>Streptosporangiaceae</taxon>
        <taxon>Nonomuraea</taxon>
    </lineage>
</organism>
<evidence type="ECO:0008006" key="5">
    <source>
        <dbReference type="Google" id="ProtNLM"/>
    </source>
</evidence>
<dbReference type="EMBL" id="BAAATE010000011">
    <property type="protein sequence ID" value="GAA2667680.1"/>
    <property type="molecule type" value="Genomic_DNA"/>
</dbReference>
<keyword evidence="4" id="KW-1185">Reference proteome</keyword>
<dbReference type="RefSeq" id="WP_346149300.1">
    <property type="nucleotide sequence ID" value="NZ_BAAATE010000011.1"/>
</dbReference>
<evidence type="ECO:0000256" key="1">
    <source>
        <dbReference type="SAM" id="MobiDB-lite"/>
    </source>
</evidence>
<sequence length="329" mass="35143">MRNVDEINELLRPLARVEPGQPDSHASGTGARALLASIAAQEPGIAAEGLGRPRRHVVRGPRRLVLGLTAAAVLATGIVVGPSLLEDGRGVAVSYANSAMEILREGSQYVARIKDPFADHDKYTQAFHAVGLNVNLRPVPVSPGSVGKILGMIIAGKGSSRPDPEAKPDPSGPRINGVPLTMETTPRGCRPGQDSHCLMVMRIPAGFTGNVDVRLGRQAKPGEEYANFDSAMAPGEMFDGVRLRNGRPVDDILAEARKRNLTAVFSLIRTDKKTGNMSSFQPLPADRVGPGWIVWNAWQVKAGVIRLLVTPERLPENPFYEGSAPPPAS</sequence>
<evidence type="ECO:0000313" key="3">
    <source>
        <dbReference type="EMBL" id="GAA2667680.1"/>
    </source>
</evidence>
<accession>A0ABP6EJA2</accession>
<name>A0ABP6EJA2_9ACTN</name>
<comment type="caution">
    <text evidence="3">The sequence shown here is derived from an EMBL/GenBank/DDBJ whole genome shotgun (WGS) entry which is preliminary data.</text>
</comment>
<feature type="transmembrane region" description="Helical" evidence="2">
    <location>
        <begin position="64"/>
        <end position="85"/>
    </location>
</feature>
<reference evidence="4" key="1">
    <citation type="journal article" date="2019" name="Int. J. Syst. Evol. Microbiol.">
        <title>The Global Catalogue of Microorganisms (GCM) 10K type strain sequencing project: providing services to taxonomists for standard genome sequencing and annotation.</title>
        <authorList>
            <consortium name="The Broad Institute Genomics Platform"/>
            <consortium name="The Broad Institute Genome Sequencing Center for Infectious Disease"/>
            <person name="Wu L."/>
            <person name="Ma J."/>
        </authorList>
    </citation>
    <scope>NUCLEOTIDE SEQUENCE [LARGE SCALE GENOMIC DNA]</scope>
    <source>
        <strain evidence="4">JCM 6835</strain>
    </source>
</reference>
<gene>
    <name evidence="3" type="ORF">GCM10010412_045290</name>
</gene>
<protein>
    <recommendedName>
        <fullName evidence="5">DUF4179 domain-containing protein</fullName>
    </recommendedName>
</protein>
<evidence type="ECO:0000256" key="2">
    <source>
        <dbReference type="SAM" id="Phobius"/>
    </source>
</evidence>
<dbReference type="Proteomes" id="UP001501666">
    <property type="component" value="Unassembled WGS sequence"/>
</dbReference>
<keyword evidence="2" id="KW-0812">Transmembrane</keyword>